<keyword evidence="1" id="KW-0812">Transmembrane</keyword>
<feature type="transmembrane region" description="Helical" evidence="1">
    <location>
        <begin position="166"/>
        <end position="183"/>
    </location>
</feature>
<feature type="transmembrane region" description="Helical" evidence="1">
    <location>
        <begin position="223"/>
        <end position="244"/>
    </location>
</feature>
<evidence type="ECO:0000313" key="3">
    <source>
        <dbReference type="Proteomes" id="UP000249061"/>
    </source>
</evidence>
<gene>
    <name evidence="2" type="ORF">DI536_32970</name>
</gene>
<keyword evidence="1" id="KW-1133">Transmembrane helix</keyword>
<name>A0A2W5SQW0_9BACT</name>
<proteinExistence type="predicted"/>
<protein>
    <submittedName>
        <fullName evidence="2">Uncharacterized protein</fullName>
    </submittedName>
</protein>
<dbReference type="EMBL" id="QFQP01000048">
    <property type="protein sequence ID" value="PZR05110.1"/>
    <property type="molecule type" value="Genomic_DNA"/>
</dbReference>
<dbReference type="Proteomes" id="UP000249061">
    <property type="component" value="Unassembled WGS sequence"/>
</dbReference>
<keyword evidence="1" id="KW-0472">Membrane</keyword>
<organism evidence="2 3">
    <name type="scientific">Archangium gephyra</name>
    <dbReference type="NCBI Taxonomy" id="48"/>
    <lineage>
        <taxon>Bacteria</taxon>
        <taxon>Pseudomonadati</taxon>
        <taxon>Myxococcota</taxon>
        <taxon>Myxococcia</taxon>
        <taxon>Myxococcales</taxon>
        <taxon>Cystobacterineae</taxon>
        <taxon>Archangiaceae</taxon>
        <taxon>Archangium</taxon>
    </lineage>
</organism>
<evidence type="ECO:0000256" key="1">
    <source>
        <dbReference type="SAM" id="Phobius"/>
    </source>
</evidence>
<evidence type="ECO:0000313" key="2">
    <source>
        <dbReference type="EMBL" id="PZR05110.1"/>
    </source>
</evidence>
<dbReference type="AlphaFoldDB" id="A0A2W5SQW0"/>
<feature type="transmembrane region" description="Helical" evidence="1">
    <location>
        <begin position="67"/>
        <end position="86"/>
    </location>
</feature>
<accession>A0A2W5SQW0</accession>
<reference evidence="2 3" key="1">
    <citation type="submission" date="2017-08" db="EMBL/GenBank/DDBJ databases">
        <title>Infants hospitalized years apart are colonized by the same room-sourced microbial strains.</title>
        <authorList>
            <person name="Brooks B."/>
            <person name="Olm M.R."/>
            <person name="Firek B.A."/>
            <person name="Baker R."/>
            <person name="Thomas B.C."/>
            <person name="Morowitz M.J."/>
            <person name="Banfield J.F."/>
        </authorList>
    </citation>
    <scope>NUCLEOTIDE SEQUENCE [LARGE SCALE GENOMIC DNA]</scope>
    <source>
        <strain evidence="2">S2_003_000_R2_14</strain>
    </source>
</reference>
<feature type="transmembrane region" description="Helical" evidence="1">
    <location>
        <begin position="111"/>
        <end position="128"/>
    </location>
</feature>
<feature type="transmembrane region" description="Helical" evidence="1">
    <location>
        <begin position="190"/>
        <end position="217"/>
    </location>
</feature>
<comment type="caution">
    <text evidence="2">The sequence shown here is derived from an EMBL/GenBank/DDBJ whole genome shotgun (WGS) entry which is preliminary data.</text>
</comment>
<sequence>MLLSCAASAAPTGLEPEFTTLRSDSVTVSHALTQATELAISPLLSLTALSAWKWFQTAPSQRAQLAFYAQPWCWGPALALLLLILFKETVIARIPGAKKPLDVLQLVENKVSGLIASPLAIGALATALHHAMQNVDARSVSGLFIGTAWAADAGSGFAALPEWLTWTFAIVGSTVVYGSVWLASHTINVLILLSPFAVVDNVLKLLRFGLLVGLALLARLAPMVGAIACGVVVLFALLTAGYSYRWMRFGWSFATGFVRSRIAPTLEGGVFAFAGAGLGLPVRTTGWLRREAGGLVFHYRRAFVMPRRVAVTATLRVERGLLHPVLLDEFGRVAFRLTPRGRGKEVDIANALGGLLVEDMAAVRGLRGLRAWFSAVFADDVQAPLGG</sequence>